<dbReference type="PANTHER" id="PTHR48022:SF5">
    <property type="entry name" value="ALPHA-GLUCOSIDES PERMEASE MPH2-RELATED"/>
    <property type="match status" value="1"/>
</dbReference>
<dbReference type="AlphaFoldDB" id="A0A8H5SSJ7"/>
<gene>
    <name evidence="9" type="ORF">FCIRC_13778</name>
</gene>
<reference evidence="10" key="1">
    <citation type="journal article" date="2020" name="BMC Genomics">
        <title>Correction to: Identification and distribution of gene clusters required for synthesis of sphingolipid metabolism inhibitors in diverse species of the filamentous fungus Fusarium.</title>
        <authorList>
            <person name="Kim H.S."/>
            <person name="Lohmar J.M."/>
            <person name="Busman M."/>
            <person name="Brown D.W."/>
            <person name="Naumann T.A."/>
            <person name="Divon H.H."/>
            <person name="Lysoe E."/>
            <person name="Uhlig S."/>
            <person name="Proctor R.H."/>
        </authorList>
    </citation>
    <scope>NUCLEOTIDE SEQUENCE [LARGE SCALE GENOMIC DNA]</scope>
    <source>
        <strain evidence="10">NRRL 25331</strain>
    </source>
</reference>
<accession>A0A8H5SSJ7</accession>
<feature type="region of interest" description="Disordered" evidence="6">
    <location>
        <begin position="1"/>
        <end position="21"/>
    </location>
</feature>
<dbReference type="PROSITE" id="PS50850">
    <property type="entry name" value="MFS"/>
    <property type="match status" value="1"/>
</dbReference>
<feature type="transmembrane region" description="Helical" evidence="7">
    <location>
        <begin position="132"/>
        <end position="150"/>
    </location>
</feature>
<evidence type="ECO:0000256" key="4">
    <source>
        <dbReference type="ARBA" id="ARBA00022989"/>
    </source>
</evidence>
<evidence type="ECO:0000256" key="3">
    <source>
        <dbReference type="ARBA" id="ARBA00022692"/>
    </source>
</evidence>
<dbReference type="GO" id="GO:0005351">
    <property type="term" value="F:carbohydrate:proton symporter activity"/>
    <property type="evidence" value="ECO:0007669"/>
    <property type="project" value="TreeGrafter"/>
</dbReference>
<dbReference type="GO" id="GO:0016020">
    <property type="term" value="C:membrane"/>
    <property type="evidence" value="ECO:0007669"/>
    <property type="project" value="UniProtKB-SubCell"/>
</dbReference>
<reference evidence="9 10" key="2">
    <citation type="submission" date="2020-05" db="EMBL/GenBank/DDBJ databases">
        <title>Identification and distribution of gene clusters putatively required for synthesis of sphingolipid metabolism inhibitors in phylogenetically diverse species of the filamentous fungus Fusarium.</title>
        <authorList>
            <person name="Kim H.-S."/>
            <person name="Busman M."/>
            <person name="Brown D.W."/>
            <person name="Divon H."/>
            <person name="Uhlig S."/>
            <person name="Proctor R.H."/>
        </authorList>
    </citation>
    <scope>NUCLEOTIDE SEQUENCE [LARGE SCALE GENOMIC DNA]</scope>
    <source>
        <strain evidence="9 10">NRRL 25331</strain>
    </source>
</reference>
<evidence type="ECO:0000256" key="6">
    <source>
        <dbReference type="SAM" id="MobiDB-lite"/>
    </source>
</evidence>
<feature type="transmembrane region" description="Helical" evidence="7">
    <location>
        <begin position="50"/>
        <end position="77"/>
    </location>
</feature>
<dbReference type="EMBL" id="JAAQPE010000783">
    <property type="protein sequence ID" value="KAF5656114.1"/>
    <property type="molecule type" value="Genomic_DNA"/>
</dbReference>
<evidence type="ECO:0000256" key="2">
    <source>
        <dbReference type="ARBA" id="ARBA00010992"/>
    </source>
</evidence>
<proteinExistence type="inferred from homology"/>
<feature type="domain" description="Major facilitator superfamily (MFS) profile" evidence="8">
    <location>
        <begin position="53"/>
        <end position="159"/>
    </location>
</feature>
<sequence length="159" mass="17499">MAEKRADTIETAPPDGHHGWTGVTSAEARAATEAEHSLSIRQAIQKYPKACFWSCVVSLVIIMDGYDTALLGSLFAFPNFQQRFGVPNPAKPGTYQLEPKWQTAFGLASSLGGIVGIFFNTWMTERIGYKKTLLISLFWLTGTIFISFFAPSVEVLFVG</sequence>
<keyword evidence="10" id="KW-1185">Reference proteome</keyword>
<keyword evidence="3 7" id="KW-0812">Transmembrane</keyword>
<evidence type="ECO:0000256" key="5">
    <source>
        <dbReference type="ARBA" id="ARBA00023136"/>
    </source>
</evidence>
<organism evidence="9 10">
    <name type="scientific">Fusarium circinatum</name>
    <name type="common">Pitch canker fungus</name>
    <name type="synonym">Gibberella circinata</name>
    <dbReference type="NCBI Taxonomy" id="48490"/>
    <lineage>
        <taxon>Eukaryota</taxon>
        <taxon>Fungi</taxon>
        <taxon>Dikarya</taxon>
        <taxon>Ascomycota</taxon>
        <taxon>Pezizomycotina</taxon>
        <taxon>Sordariomycetes</taxon>
        <taxon>Hypocreomycetidae</taxon>
        <taxon>Hypocreales</taxon>
        <taxon>Nectriaceae</taxon>
        <taxon>Fusarium</taxon>
        <taxon>Fusarium fujikuroi species complex</taxon>
    </lineage>
</organism>
<evidence type="ECO:0000313" key="10">
    <source>
        <dbReference type="Proteomes" id="UP000572754"/>
    </source>
</evidence>
<evidence type="ECO:0000313" key="9">
    <source>
        <dbReference type="EMBL" id="KAF5656114.1"/>
    </source>
</evidence>
<evidence type="ECO:0000256" key="7">
    <source>
        <dbReference type="SAM" id="Phobius"/>
    </source>
</evidence>
<protein>
    <submittedName>
        <fullName evidence="9">Major facilitator superfamily transporter</fullName>
    </submittedName>
</protein>
<comment type="similarity">
    <text evidence="2">Belongs to the major facilitator superfamily. Sugar transporter (TC 2.A.1.1) family.</text>
</comment>
<comment type="caution">
    <text evidence="9">The sequence shown here is derived from an EMBL/GenBank/DDBJ whole genome shotgun (WGS) entry which is preliminary data.</text>
</comment>
<evidence type="ECO:0000259" key="8">
    <source>
        <dbReference type="PROSITE" id="PS50850"/>
    </source>
</evidence>
<keyword evidence="4 7" id="KW-1133">Transmembrane helix</keyword>
<dbReference type="InterPro" id="IPR005828">
    <property type="entry name" value="MFS_sugar_transport-like"/>
</dbReference>
<dbReference type="InterPro" id="IPR020846">
    <property type="entry name" value="MFS_dom"/>
</dbReference>
<dbReference type="InterPro" id="IPR036259">
    <property type="entry name" value="MFS_trans_sf"/>
</dbReference>
<evidence type="ECO:0000256" key="1">
    <source>
        <dbReference type="ARBA" id="ARBA00004141"/>
    </source>
</evidence>
<name>A0A8H5SSJ7_FUSCI</name>
<keyword evidence="5 7" id="KW-0472">Membrane</keyword>
<feature type="transmembrane region" description="Helical" evidence="7">
    <location>
        <begin position="101"/>
        <end position="120"/>
    </location>
</feature>
<dbReference type="Gene3D" id="1.20.1250.20">
    <property type="entry name" value="MFS general substrate transporter like domains"/>
    <property type="match status" value="1"/>
</dbReference>
<dbReference type="PANTHER" id="PTHR48022">
    <property type="entry name" value="PLASTIDIC GLUCOSE TRANSPORTER 4"/>
    <property type="match status" value="1"/>
</dbReference>
<dbReference type="SUPFAM" id="SSF103473">
    <property type="entry name" value="MFS general substrate transporter"/>
    <property type="match status" value="1"/>
</dbReference>
<comment type="subcellular location">
    <subcellularLocation>
        <location evidence="1">Membrane</location>
        <topology evidence="1">Multi-pass membrane protein</topology>
    </subcellularLocation>
</comment>
<dbReference type="InterPro" id="IPR050360">
    <property type="entry name" value="MFS_Sugar_Transporters"/>
</dbReference>
<dbReference type="Pfam" id="PF00083">
    <property type="entry name" value="Sugar_tr"/>
    <property type="match status" value="1"/>
</dbReference>
<dbReference type="Proteomes" id="UP000572754">
    <property type="component" value="Unassembled WGS sequence"/>
</dbReference>